<proteinExistence type="predicted"/>
<name>A0A9P6B5Y8_9AGAM</name>
<dbReference type="Proteomes" id="UP000886523">
    <property type="component" value="Unassembled WGS sequence"/>
</dbReference>
<dbReference type="OrthoDB" id="3262464at2759"/>
<organism evidence="1 2">
    <name type="scientific">Hydnum rufescens UP504</name>
    <dbReference type="NCBI Taxonomy" id="1448309"/>
    <lineage>
        <taxon>Eukaryota</taxon>
        <taxon>Fungi</taxon>
        <taxon>Dikarya</taxon>
        <taxon>Basidiomycota</taxon>
        <taxon>Agaricomycotina</taxon>
        <taxon>Agaricomycetes</taxon>
        <taxon>Cantharellales</taxon>
        <taxon>Hydnaceae</taxon>
        <taxon>Hydnum</taxon>
    </lineage>
</organism>
<evidence type="ECO:0000313" key="1">
    <source>
        <dbReference type="EMBL" id="KAF9518276.1"/>
    </source>
</evidence>
<protein>
    <submittedName>
        <fullName evidence="1">Uncharacterized protein</fullName>
    </submittedName>
</protein>
<dbReference type="AlphaFoldDB" id="A0A9P6B5Y8"/>
<evidence type="ECO:0000313" key="2">
    <source>
        <dbReference type="Proteomes" id="UP000886523"/>
    </source>
</evidence>
<sequence length="68" mass="7711">MEALQTLKFMLKKKRLDFTDGWVTDLLKWAVIDYGVCCHVPLAPPLSCLYSSPHVQPTLGLPSFTIYI</sequence>
<comment type="caution">
    <text evidence="1">The sequence shown here is derived from an EMBL/GenBank/DDBJ whole genome shotgun (WGS) entry which is preliminary data.</text>
</comment>
<feature type="non-terminal residue" evidence="1">
    <location>
        <position position="68"/>
    </location>
</feature>
<reference evidence="1" key="1">
    <citation type="journal article" date="2020" name="Nat. Commun.">
        <title>Large-scale genome sequencing of mycorrhizal fungi provides insights into the early evolution of symbiotic traits.</title>
        <authorList>
            <person name="Miyauchi S."/>
            <person name="Kiss E."/>
            <person name="Kuo A."/>
            <person name="Drula E."/>
            <person name="Kohler A."/>
            <person name="Sanchez-Garcia M."/>
            <person name="Morin E."/>
            <person name="Andreopoulos B."/>
            <person name="Barry K.W."/>
            <person name="Bonito G."/>
            <person name="Buee M."/>
            <person name="Carver A."/>
            <person name="Chen C."/>
            <person name="Cichocki N."/>
            <person name="Clum A."/>
            <person name="Culley D."/>
            <person name="Crous P.W."/>
            <person name="Fauchery L."/>
            <person name="Girlanda M."/>
            <person name="Hayes R.D."/>
            <person name="Keri Z."/>
            <person name="LaButti K."/>
            <person name="Lipzen A."/>
            <person name="Lombard V."/>
            <person name="Magnuson J."/>
            <person name="Maillard F."/>
            <person name="Murat C."/>
            <person name="Nolan M."/>
            <person name="Ohm R.A."/>
            <person name="Pangilinan J."/>
            <person name="Pereira M.F."/>
            <person name="Perotto S."/>
            <person name="Peter M."/>
            <person name="Pfister S."/>
            <person name="Riley R."/>
            <person name="Sitrit Y."/>
            <person name="Stielow J.B."/>
            <person name="Szollosi G."/>
            <person name="Zifcakova L."/>
            <person name="Stursova M."/>
            <person name="Spatafora J.W."/>
            <person name="Tedersoo L."/>
            <person name="Vaario L.M."/>
            <person name="Yamada A."/>
            <person name="Yan M."/>
            <person name="Wang P."/>
            <person name="Xu J."/>
            <person name="Bruns T."/>
            <person name="Baldrian P."/>
            <person name="Vilgalys R."/>
            <person name="Dunand C."/>
            <person name="Henrissat B."/>
            <person name="Grigoriev I.V."/>
            <person name="Hibbett D."/>
            <person name="Nagy L.G."/>
            <person name="Martin F.M."/>
        </authorList>
    </citation>
    <scope>NUCLEOTIDE SEQUENCE</scope>
    <source>
        <strain evidence="1">UP504</strain>
    </source>
</reference>
<gene>
    <name evidence="1" type="ORF">BS47DRAFT_1338549</name>
</gene>
<accession>A0A9P6B5Y8</accession>
<dbReference type="EMBL" id="MU128926">
    <property type="protein sequence ID" value="KAF9518276.1"/>
    <property type="molecule type" value="Genomic_DNA"/>
</dbReference>
<keyword evidence="2" id="KW-1185">Reference proteome</keyword>